<evidence type="ECO:0000313" key="1">
    <source>
        <dbReference type="EMBL" id="SIS12219.1"/>
    </source>
</evidence>
<dbReference type="OrthoDB" id="3173068at2"/>
<dbReference type="Proteomes" id="UP000186096">
    <property type="component" value="Unassembled WGS sequence"/>
</dbReference>
<evidence type="ECO:0008006" key="3">
    <source>
        <dbReference type="Google" id="ProtNLM"/>
    </source>
</evidence>
<evidence type="ECO:0000313" key="2">
    <source>
        <dbReference type="Proteomes" id="UP000186096"/>
    </source>
</evidence>
<dbReference type="STRING" id="58117.SAMN05421833_12942"/>
<dbReference type="InterPro" id="IPR027417">
    <property type="entry name" value="P-loop_NTPase"/>
</dbReference>
<organism evidence="1 2">
    <name type="scientific">Microbispora rosea</name>
    <dbReference type="NCBI Taxonomy" id="58117"/>
    <lineage>
        <taxon>Bacteria</taxon>
        <taxon>Bacillati</taxon>
        <taxon>Actinomycetota</taxon>
        <taxon>Actinomycetes</taxon>
        <taxon>Streptosporangiales</taxon>
        <taxon>Streptosporangiaceae</taxon>
        <taxon>Microbispora</taxon>
    </lineage>
</organism>
<name>A0A1N7GI69_9ACTN</name>
<gene>
    <name evidence="1" type="ORF">SAMN05421833_12942</name>
</gene>
<reference evidence="2" key="1">
    <citation type="submission" date="2017-01" db="EMBL/GenBank/DDBJ databases">
        <authorList>
            <person name="Varghese N."/>
            <person name="Submissions S."/>
        </authorList>
    </citation>
    <scope>NUCLEOTIDE SEQUENCE [LARGE SCALE GENOMIC DNA]</scope>
    <source>
        <strain evidence="2">ATCC 12950</strain>
    </source>
</reference>
<accession>A0A1N7GI69</accession>
<dbReference type="RefSeq" id="WP_076440575.1">
    <property type="nucleotide sequence ID" value="NZ_FTNI01000029.1"/>
</dbReference>
<dbReference type="AlphaFoldDB" id="A0A1N7GI69"/>
<sequence length="217" mass="24115">MRQYDTVFIDCPGSLEGREILPQIVRASTFVLIPYEHEPESILPTLRTARRVAELGVRYAVVANPQVGADHVLDAWRTLEEQQIPHFQSFVRLYRAWPNSLKAACPSPAGASGTPRRFARMWPVLVSTVTATGTQPVSDYYLSCHLLLQGVQLEQIRGDRILHEALAVETDPLHLAMAFNLSWATAIAYADVARTLLERPIETIEEAPLGAGHRPPA</sequence>
<keyword evidence="2" id="KW-1185">Reference proteome</keyword>
<dbReference type="Gene3D" id="3.40.50.300">
    <property type="entry name" value="P-loop containing nucleotide triphosphate hydrolases"/>
    <property type="match status" value="1"/>
</dbReference>
<dbReference type="SUPFAM" id="SSF52540">
    <property type="entry name" value="P-loop containing nucleoside triphosphate hydrolases"/>
    <property type="match status" value="1"/>
</dbReference>
<protein>
    <recommendedName>
        <fullName evidence="3">CobQ/CobB/MinD/ParA nucleotide binding domain-containing protein</fullName>
    </recommendedName>
</protein>
<proteinExistence type="predicted"/>
<dbReference type="EMBL" id="FTNI01000029">
    <property type="protein sequence ID" value="SIS12219.1"/>
    <property type="molecule type" value="Genomic_DNA"/>
</dbReference>